<keyword evidence="2" id="KW-1185">Reference proteome</keyword>
<dbReference type="EMBL" id="LOCQ01000042">
    <property type="protein sequence ID" value="OBV40920.1"/>
    <property type="molecule type" value="Genomic_DNA"/>
</dbReference>
<evidence type="ECO:0000313" key="2">
    <source>
        <dbReference type="Proteomes" id="UP000092713"/>
    </source>
</evidence>
<dbReference type="AlphaFoldDB" id="A0A1A7C825"/>
<organism evidence="1 2">
    <name type="scientific">Janthinobacterium psychrotolerans</name>
    <dbReference type="NCBI Taxonomy" id="1747903"/>
    <lineage>
        <taxon>Bacteria</taxon>
        <taxon>Pseudomonadati</taxon>
        <taxon>Pseudomonadota</taxon>
        <taxon>Betaproteobacteria</taxon>
        <taxon>Burkholderiales</taxon>
        <taxon>Oxalobacteraceae</taxon>
        <taxon>Janthinobacterium</taxon>
    </lineage>
</organism>
<evidence type="ECO:0008006" key="3">
    <source>
        <dbReference type="Google" id="ProtNLM"/>
    </source>
</evidence>
<reference evidence="1 2" key="1">
    <citation type="submission" date="2016-04" db="EMBL/GenBank/DDBJ databases">
        <title>Draft genome sequence of Janthinobacterium psychrotolerans sp. nov., isolated from freshwater sediments in Denmark.</title>
        <authorList>
            <person name="Gong X."/>
            <person name="Skrivergaard S."/>
            <person name="Korsgaard B.S."/>
            <person name="Schreiber L."/>
            <person name="Marshall I.P."/>
            <person name="Finster K."/>
            <person name="Schramm A."/>
        </authorList>
    </citation>
    <scope>NUCLEOTIDE SEQUENCE [LARGE SCALE GENOMIC DNA]</scope>
    <source>
        <strain evidence="1 2">S3-2</strain>
    </source>
</reference>
<name>A0A1A7C825_9BURK</name>
<comment type="caution">
    <text evidence="1">The sequence shown here is derived from an EMBL/GenBank/DDBJ whole genome shotgun (WGS) entry which is preliminary data.</text>
</comment>
<dbReference type="OrthoDB" id="7061369at2"/>
<evidence type="ECO:0000313" key="1">
    <source>
        <dbReference type="EMBL" id="OBV40920.1"/>
    </source>
</evidence>
<accession>A0A1A7C825</accession>
<dbReference type="STRING" id="1747903.ASR47_102146"/>
<gene>
    <name evidence="1" type="ORF">ASR47_102146</name>
</gene>
<dbReference type="Proteomes" id="UP000092713">
    <property type="component" value="Unassembled WGS sequence"/>
</dbReference>
<sequence>MDNSAVLLQFARELQDAAGQQDWAALDVLDRRLARQLALLSVQGGLDANEQATLRTLRAAHARAFQLCSDEKHRLGQQLGDIHSRQEGWVAYALESDMYQDGKQA</sequence>
<dbReference type="RefSeq" id="WP_065306493.1">
    <property type="nucleotide sequence ID" value="NZ_LOCQ01000042.1"/>
</dbReference>
<proteinExistence type="predicted"/>
<protein>
    <recommendedName>
        <fullName evidence="3">Protein FliT</fullName>
    </recommendedName>
</protein>